<dbReference type="InterPro" id="IPR006317">
    <property type="entry name" value="Ubiquinol_cyt_c_Rdtase_Fe-S-su"/>
</dbReference>
<keyword evidence="10" id="KW-0001">2Fe-2S</keyword>
<dbReference type="Pfam" id="PF00355">
    <property type="entry name" value="Rieske"/>
    <property type="match status" value="1"/>
</dbReference>
<dbReference type="InterPro" id="IPR014349">
    <property type="entry name" value="Rieske_Fe-S_prot"/>
</dbReference>
<comment type="subcellular location">
    <subcellularLocation>
        <location evidence="2">Cell membrane</location>
        <topology evidence="2">Single-pass membrane protein</topology>
    </subcellularLocation>
</comment>
<evidence type="ECO:0000256" key="15">
    <source>
        <dbReference type="ARBA" id="ARBA00023004"/>
    </source>
</evidence>
<evidence type="ECO:0000256" key="4">
    <source>
        <dbReference type="ARBA" id="ARBA00011649"/>
    </source>
</evidence>
<keyword evidence="9 22" id="KW-0812">Transmembrane</keyword>
<evidence type="ECO:0000256" key="8">
    <source>
        <dbReference type="ARBA" id="ARBA00022475"/>
    </source>
</evidence>
<evidence type="ECO:0000256" key="19">
    <source>
        <dbReference type="ARBA" id="ARBA00029351"/>
    </source>
</evidence>
<evidence type="ECO:0000259" key="23">
    <source>
        <dbReference type="PROSITE" id="PS51296"/>
    </source>
</evidence>
<keyword evidence="13" id="KW-0249">Electron transport</keyword>
<dbReference type="GO" id="GO:0051537">
    <property type="term" value="F:2 iron, 2 sulfur cluster binding"/>
    <property type="evidence" value="ECO:0007669"/>
    <property type="project" value="UniProtKB-KW"/>
</dbReference>
<keyword evidence="24" id="KW-0560">Oxidoreductase</keyword>
<keyword evidence="14 22" id="KW-1133">Transmembrane helix</keyword>
<comment type="subunit">
    <text evidence="4">The main subunits of complex b-c1 are: cytochrome b, cytochrome c1 and the Rieske protein.</text>
</comment>
<comment type="catalytic activity">
    <reaction evidence="19">
        <text>a quinol + 2 Fe(III)-[cytochrome c](out) = a quinone + 2 Fe(II)-[cytochrome c](out) + 2 H(+)(out)</text>
        <dbReference type="Rhea" id="RHEA:11484"/>
        <dbReference type="Rhea" id="RHEA-COMP:10350"/>
        <dbReference type="Rhea" id="RHEA-COMP:14399"/>
        <dbReference type="ChEBI" id="CHEBI:15378"/>
        <dbReference type="ChEBI" id="CHEBI:24646"/>
        <dbReference type="ChEBI" id="CHEBI:29033"/>
        <dbReference type="ChEBI" id="CHEBI:29034"/>
        <dbReference type="ChEBI" id="CHEBI:132124"/>
        <dbReference type="EC" id="7.1.1.8"/>
    </reaction>
</comment>
<dbReference type="InterPro" id="IPR005805">
    <property type="entry name" value="Rieske_Fe-S_prot_C"/>
</dbReference>
<evidence type="ECO:0000256" key="6">
    <source>
        <dbReference type="ARBA" id="ARBA00019816"/>
    </source>
</evidence>
<dbReference type="PANTHER" id="PTHR10134">
    <property type="entry name" value="CYTOCHROME B-C1 COMPLEX SUBUNIT RIESKE, MITOCHONDRIAL"/>
    <property type="match status" value="1"/>
</dbReference>
<keyword evidence="15" id="KW-0408">Iron</keyword>
<evidence type="ECO:0000256" key="7">
    <source>
        <dbReference type="ARBA" id="ARBA00022448"/>
    </source>
</evidence>
<evidence type="ECO:0000256" key="22">
    <source>
        <dbReference type="SAM" id="Phobius"/>
    </source>
</evidence>
<evidence type="ECO:0000256" key="13">
    <source>
        <dbReference type="ARBA" id="ARBA00022982"/>
    </source>
</evidence>
<dbReference type="SUPFAM" id="SSF50022">
    <property type="entry name" value="ISP domain"/>
    <property type="match status" value="1"/>
</dbReference>
<evidence type="ECO:0000256" key="12">
    <source>
        <dbReference type="ARBA" id="ARBA00022967"/>
    </source>
</evidence>
<organism evidence="24">
    <name type="scientific">mine drainage metagenome</name>
    <dbReference type="NCBI Taxonomy" id="410659"/>
    <lineage>
        <taxon>unclassified sequences</taxon>
        <taxon>metagenomes</taxon>
        <taxon>ecological metagenomes</taxon>
    </lineage>
</organism>
<dbReference type="InterPro" id="IPR017941">
    <property type="entry name" value="Rieske_2Fe-2S"/>
</dbReference>
<dbReference type="NCBIfam" id="TIGR01416">
    <property type="entry name" value="Rieske_proteo"/>
    <property type="match status" value="1"/>
</dbReference>
<gene>
    <name evidence="24" type="primary">petA_11</name>
    <name evidence="24" type="ORF">GALL_427190</name>
</gene>
<accession>A0A1J5QDL6</accession>
<dbReference type="PRINTS" id="PR00162">
    <property type="entry name" value="RIESKE"/>
</dbReference>
<evidence type="ECO:0000256" key="1">
    <source>
        <dbReference type="ARBA" id="ARBA00002444"/>
    </source>
</evidence>
<dbReference type="GO" id="GO:0046872">
    <property type="term" value="F:metal ion binding"/>
    <property type="evidence" value="ECO:0007669"/>
    <property type="project" value="UniProtKB-KW"/>
</dbReference>
<keyword evidence="18" id="KW-1015">Disulfide bond</keyword>
<evidence type="ECO:0000256" key="9">
    <source>
        <dbReference type="ARBA" id="ARBA00022692"/>
    </source>
</evidence>
<keyword evidence="8" id="KW-1003">Cell membrane</keyword>
<evidence type="ECO:0000256" key="16">
    <source>
        <dbReference type="ARBA" id="ARBA00023014"/>
    </source>
</evidence>
<comment type="function">
    <text evidence="1">Component of the ubiquinol-cytochrome c reductase complex (complex III or cytochrome b-c1 complex), which is a respiratory chain that generates an electrochemical potential coupled to ATP synthesis.</text>
</comment>
<keyword evidence="16" id="KW-0411">Iron-sulfur</keyword>
<name>A0A1J5QDL6_9ZZZZ</name>
<comment type="caution">
    <text evidence="24">The sequence shown here is derived from an EMBL/GenBank/DDBJ whole genome shotgun (WGS) entry which is preliminary data.</text>
</comment>
<evidence type="ECO:0000313" key="24">
    <source>
        <dbReference type="EMBL" id="OIQ75611.1"/>
    </source>
</evidence>
<evidence type="ECO:0000256" key="5">
    <source>
        <dbReference type="ARBA" id="ARBA00012951"/>
    </source>
</evidence>
<evidence type="ECO:0000256" key="2">
    <source>
        <dbReference type="ARBA" id="ARBA00004162"/>
    </source>
</evidence>
<dbReference type="PROSITE" id="PS51318">
    <property type="entry name" value="TAT"/>
    <property type="match status" value="1"/>
</dbReference>
<keyword evidence="17 22" id="KW-0472">Membrane</keyword>
<dbReference type="EMBL" id="MLJW01002112">
    <property type="protein sequence ID" value="OIQ75611.1"/>
    <property type="molecule type" value="Genomic_DNA"/>
</dbReference>
<dbReference type="GO" id="GO:0016491">
    <property type="term" value="F:oxidoreductase activity"/>
    <property type="evidence" value="ECO:0007669"/>
    <property type="project" value="UniProtKB-KW"/>
</dbReference>
<keyword evidence="11" id="KW-0479">Metal-binding</keyword>
<proteinExistence type="inferred from homology"/>
<evidence type="ECO:0000256" key="3">
    <source>
        <dbReference type="ARBA" id="ARBA00010651"/>
    </source>
</evidence>
<dbReference type="AlphaFoldDB" id="A0A1J5QDL6"/>
<sequence>MSQAEDHQGTRRDFLYYATAGAAAVTGGAAIWPLIDQMNPSADVAAQATKEVDVSSISAGTQLTVSWLGKPIFIRHRTDKEIQEGRAVKVADLPDQNAENPNVPAGSLATDQNRTVDADGKWLVMIGICTHLGCVPLGNNAGEFDGWFCPCHGSQYDTAGRIRKGPAPRNMDIPVVKFTDAKTIKLG</sequence>
<evidence type="ECO:0000256" key="14">
    <source>
        <dbReference type="ARBA" id="ARBA00022989"/>
    </source>
</evidence>
<dbReference type="InterPro" id="IPR019546">
    <property type="entry name" value="TAT_signal_bac_arc"/>
</dbReference>
<dbReference type="Gene3D" id="1.20.5.510">
    <property type="entry name" value="Single helix bin"/>
    <property type="match status" value="1"/>
</dbReference>
<dbReference type="FunFam" id="2.102.10.10:FF:000001">
    <property type="entry name" value="Cytochrome b-c1 complex subunit Rieske, mitochondrial"/>
    <property type="match status" value="1"/>
</dbReference>
<protein>
    <recommendedName>
        <fullName evidence="6">Ubiquinol-cytochrome c reductase iron-sulfur subunit</fullName>
        <ecNumber evidence="5">7.1.1.8</ecNumber>
    </recommendedName>
    <alternativeName>
        <fullName evidence="20">Rieske iron-sulfur protein</fullName>
    </alternativeName>
</protein>
<evidence type="ECO:0000256" key="17">
    <source>
        <dbReference type="ARBA" id="ARBA00023136"/>
    </source>
</evidence>
<comment type="cofactor">
    <cofactor evidence="21">
        <name>[2Fe-2S] cluster</name>
        <dbReference type="ChEBI" id="CHEBI:190135"/>
    </cofactor>
</comment>
<evidence type="ECO:0000256" key="11">
    <source>
        <dbReference type="ARBA" id="ARBA00022723"/>
    </source>
</evidence>
<reference evidence="24" key="1">
    <citation type="submission" date="2016-10" db="EMBL/GenBank/DDBJ databases">
        <title>Sequence of Gallionella enrichment culture.</title>
        <authorList>
            <person name="Poehlein A."/>
            <person name="Muehling M."/>
            <person name="Daniel R."/>
        </authorList>
    </citation>
    <scope>NUCLEOTIDE SEQUENCE</scope>
</reference>
<dbReference type="CDD" id="cd03470">
    <property type="entry name" value="Rieske_cytochrome_bc1"/>
    <property type="match status" value="1"/>
</dbReference>
<dbReference type="GO" id="GO:0005886">
    <property type="term" value="C:plasma membrane"/>
    <property type="evidence" value="ECO:0007669"/>
    <property type="project" value="UniProtKB-SubCell"/>
</dbReference>
<feature type="domain" description="Rieske" evidence="23">
    <location>
        <begin position="85"/>
        <end position="185"/>
    </location>
</feature>
<dbReference type="Pfam" id="PF10399">
    <property type="entry name" value="UCR_Fe-S_N"/>
    <property type="match status" value="1"/>
</dbReference>
<feature type="transmembrane region" description="Helical" evidence="22">
    <location>
        <begin position="14"/>
        <end position="35"/>
    </location>
</feature>
<dbReference type="PROSITE" id="PS51296">
    <property type="entry name" value="RIESKE"/>
    <property type="match status" value="1"/>
</dbReference>
<dbReference type="GO" id="GO:0008121">
    <property type="term" value="F:quinol-cytochrome-c reductase activity"/>
    <property type="evidence" value="ECO:0007669"/>
    <property type="project" value="UniProtKB-EC"/>
</dbReference>
<dbReference type="EC" id="7.1.1.8" evidence="5"/>
<evidence type="ECO:0000256" key="18">
    <source>
        <dbReference type="ARBA" id="ARBA00023157"/>
    </source>
</evidence>
<keyword evidence="7" id="KW-0813">Transport</keyword>
<dbReference type="InterPro" id="IPR006311">
    <property type="entry name" value="TAT_signal"/>
</dbReference>
<dbReference type="InterPro" id="IPR036922">
    <property type="entry name" value="Rieske_2Fe-2S_sf"/>
</dbReference>
<dbReference type="Gene3D" id="2.102.10.10">
    <property type="entry name" value="Rieske [2Fe-2S] iron-sulphur domain"/>
    <property type="match status" value="1"/>
</dbReference>
<dbReference type="InterPro" id="IPR019470">
    <property type="entry name" value="Ubiq_cytC_Rdtase_Fe-S_su_TAT"/>
</dbReference>
<dbReference type="NCBIfam" id="TIGR01409">
    <property type="entry name" value="TAT_signal_seq"/>
    <property type="match status" value="1"/>
</dbReference>
<comment type="similarity">
    <text evidence="3">Belongs to the Rieske iron-sulfur protein family.</text>
</comment>
<keyword evidence="12" id="KW-1278">Translocase</keyword>
<evidence type="ECO:0000256" key="20">
    <source>
        <dbReference type="ARBA" id="ARBA00032409"/>
    </source>
</evidence>
<evidence type="ECO:0000256" key="10">
    <source>
        <dbReference type="ARBA" id="ARBA00022714"/>
    </source>
</evidence>
<evidence type="ECO:0000256" key="21">
    <source>
        <dbReference type="ARBA" id="ARBA00034078"/>
    </source>
</evidence>